<dbReference type="SUPFAM" id="SSF53474">
    <property type="entry name" value="alpha/beta-Hydrolases"/>
    <property type="match status" value="1"/>
</dbReference>
<dbReference type="Pfam" id="PF00561">
    <property type="entry name" value="Abhydrolase_1"/>
    <property type="match status" value="1"/>
</dbReference>
<reference evidence="3" key="1">
    <citation type="submission" date="2021-03" db="EMBL/GenBank/DDBJ databases">
        <title>Whole genome shotgun sequence of Actinoplanes auranticolor NBRC 12245.</title>
        <authorList>
            <person name="Komaki H."/>
            <person name="Tamura T."/>
        </authorList>
    </citation>
    <scope>NUCLEOTIDE SEQUENCE</scope>
    <source>
        <strain evidence="3">NBRC 12245</strain>
    </source>
</reference>
<dbReference type="PRINTS" id="PR00412">
    <property type="entry name" value="EPOXHYDRLASE"/>
</dbReference>
<protein>
    <submittedName>
        <fullName evidence="3">Alpha/beta hydrolase</fullName>
    </submittedName>
</protein>
<dbReference type="InterPro" id="IPR029058">
    <property type="entry name" value="AB_hydrolase_fold"/>
</dbReference>
<proteinExistence type="predicted"/>
<dbReference type="GO" id="GO:0016020">
    <property type="term" value="C:membrane"/>
    <property type="evidence" value="ECO:0007669"/>
    <property type="project" value="TreeGrafter"/>
</dbReference>
<gene>
    <name evidence="3" type="ORF">Aau02nite_61150</name>
</gene>
<dbReference type="PANTHER" id="PTHR43798:SF31">
    <property type="entry name" value="AB HYDROLASE SUPERFAMILY PROTEIN YCLE"/>
    <property type="match status" value="1"/>
</dbReference>
<dbReference type="Proteomes" id="UP000681340">
    <property type="component" value="Unassembled WGS sequence"/>
</dbReference>
<dbReference type="Gene3D" id="3.40.50.1820">
    <property type="entry name" value="alpha/beta hydrolase"/>
    <property type="match status" value="1"/>
</dbReference>
<dbReference type="InterPro" id="IPR000073">
    <property type="entry name" value="AB_hydrolase_1"/>
</dbReference>
<evidence type="ECO:0000259" key="2">
    <source>
        <dbReference type="Pfam" id="PF00561"/>
    </source>
</evidence>
<evidence type="ECO:0000313" key="4">
    <source>
        <dbReference type="Proteomes" id="UP000681340"/>
    </source>
</evidence>
<dbReference type="InterPro" id="IPR000639">
    <property type="entry name" value="Epox_hydrolase-like"/>
</dbReference>
<dbReference type="PANTHER" id="PTHR43798">
    <property type="entry name" value="MONOACYLGLYCEROL LIPASE"/>
    <property type="match status" value="1"/>
</dbReference>
<dbReference type="GO" id="GO:0016787">
    <property type="term" value="F:hydrolase activity"/>
    <property type="evidence" value="ECO:0007669"/>
    <property type="project" value="UniProtKB-KW"/>
</dbReference>
<keyword evidence="4" id="KW-1185">Reference proteome</keyword>
<comment type="caution">
    <text evidence="3">The sequence shown here is derived from an EMBL/GenBank/DDBJ whole genome shotgun (WGS) entry which is preliminary data.</text>
</comment>
<evidence type="ECO:0000256" key="1">
    <source>
        <dbReference type="ARBA" id="ARBA00022801"/>
    </source>
</evidence>
<feature type="domain" description="AB hydrolase-1" evidence="2">
    <location>
        <begin position="21"/>
        <end position="253"/>
    </location>
</feature>
<name>A0A919SN44_9ACTN</name>
<organism evidence="3 4">
    <name type="scientific">Actinoplanes auranticolor</name>
    <dbReference type="NCBI Taxonomy" id="47988"/>
    <lineage>
        <taxon>Bacteria</taxon>
        <taxon>Bacillati</taxon>
        <taxon>Actinomycetota</taxon>
        <taxon>Actinomycetes</taxon>
        <taxon>Micromonosporales</taxon>
        <taxon>Micromonosporaceae</taxon>
        <taxon>Actinoplanes</taxon>
    </lineage>
</organism>
<accession>A0A919SN44</accession>
<dbReference type="RefSeq" id="WP_212992025.1">
    <property type="nucleotide sequence ID" value="NZ_BAABEA010000036.1"/>
</dbReference>
<dbReference type="InterPro" id="IPR050266">
    <property type="entry name" value="AB_hydrolase_sf"/>
</dbReference>
<keyword evidence="1 3" id="KW-0378">Hydrolase</keyword>
<evidence type="ECO:0000313" key="3">
    <source>
        <dbReference type="EMBL" id="GIM74477.1"/>
    </source>
</evidence>
<dbReference type="AlphaFoldDB" id="A0A919SN44"/>
<dbReference type="EMBL" id="BOQL01000051">
    <property type="protein sequence ID" value="GIM74477.1"/>
    <property type="molecule type" value="Genomic_DNA"/>
</dbReference>
<sequence length="269" mass="28918">MSTIATSDGVNLHYTDEGSGPPVVLIAGFTASAETWELQRRALLGAGFGVLGLDRRSHGGSDNPAYGQRIARHGKDIRDFLDAAGLDRVVLVGASMGASTIWAYYDLFGADRLRGIVTVDQTPKMVNDEVWPHGFYGLTRHNLGTFFEDGVPDTGHGLPVAESVQRLGRLVEALGRVPRMSDARAPETWPLLQDHAEQDWRDVVARVAVPSLLLAGRHSQLWPCEHATAAAATNSRAAALILEDSGHAANIDQPDQVNEALLKFLAGLA</sequence>